<dbReference type="InterPro" id="IPR001173">
    <property type="entry name" value="Glyco_trans_2-like"/>
</dbReference>
<dbReference type="RefSeq" id="WP_173680530.1">
    <property type="nucleotide sequence ID" value="NZ_JAAZWO010000004.1"/>
</dbReference>
<feature type="domain" description="Glycosyltransferase 2-like" evidence="1">
    <location>
        <begin position="131"/>
        <end position="280"/>
    </location>
</feature>
<dbReference type="SUPFAM" id="SSF53448">
    <property type="entry name" value="Nucleotide-diphospho-sugar transferases"/>
    <property type="match status" value="1"/>
</dbReference>
<dbReference type="PANTHER" id="PTHR10859:SF91">
    <property type="entry name" value="DOLICHYL-PHOSPHATE BETA-GLUCOSYLTRANSFERASE"/>
    <property type="match status" value="1"/>
</dbReference>
<evidence type="ECO:0000259" key="1">
    <source>
        <dbReference type="Pfam" id="PF00535"/>
    </source>
</evidence>
<gene>
    <name evidence="2" type="ORF">HGG79_04295</name>
</gene>
<proteinExistence type="predicted"/>
<dbReference type="AlphaFoldDB" id="A0A923IZH7"/>
<sequence>MESKVLVITDCNRNIEFTSILNFYSVDILQLDKLDFIRKFDYQVAIVDIKDISQAVSKSNTIRLATPWIPLLVIVDSKTSLKAECNYLSSVNGSGPIKTLRWKKNYPADILNNIQNLINPTYTVNNSSIAIVLPVFNEEARFNHIYNFINKLKIMLQKGFTNINMIFLNDGSTDNTQELIDKILEHDLKNENCIYDEEIISYNKLKYNTRKAGTYIEAINSIHANIIVFVDADDSFEVDDISLMINILKLGYYDMIIGTKDFTSTKRSVKRKILSFFKRLITKPFLPRGIIDSQTGLKAMSWNSAQYIFPYLHEKMELAIDLQILYISKKLNFRVLQIPVKCTDREGSHVDVFKDSIKFMKNLFNLMR</sequence>
<keyword evidence="3" id="KW-1185">Reference proteome</keyword>
<accession>A0A923IZH7</accession>
<name>A0A923IZH7_CLOTT</name>
<evidence type="ECO:0000313" key="3">
    <source>
        <dbReference type="Proteomes" id="UP000563151"/>
    </source>
</evidence>
<dbReference type="EMBL" id="JAAZWO010000004">
    <property type="protein sequence ID" value="MBC2397002.1"/>
    <property type="molecule type" value="Genomic_DNA"/>
</dbReference>
<dbReference type="Gene3D" id="3.90.550.10">
    <property type="entry name" value="Spore Coat Polysaccharide Biosynthesis Protein SpsA, Chain A"/>
    <property type="match status" value="1"/>
</dbReference>
<evidence type="ECO:0000313" key="2">
    <source>
        <dbReference type="EMBL" id="MBC2397002.1"/>
    </source>
</evidence>
<reference evidence="2 3" key="1">
    <citation type="submission" date="2020-04" db="EMBL/GenBank/DDBJ databases">
        <title>Genomic insights into acetone-butanol-ethanol (ABE) fermentation by sequencing solventogenic clostridia strains.</title>
        <authorList>
            <person name="Brown S."/>
        </authorList>
    </citation>
    <scope>NUCLEOTIDE SEQUENCE [LARGE SCALE GENOMIC DNA]</scope>
    <source>
        <strain evidence="2 3">DJ011</strain>
    </source>
</reference>
<protein>
    <submittedName>
        <fullName evidence="2">Glycosyltransferase</fullName>
    </submittedName>
</protein>
<dbReference type="GO" id="GO:0006487">
    <property type="term" value="P:protein N-linked glycosylation"/>
    <property type="evidence" value="ECO:0007669"/>
    <property type="project" value="TreeGrafter"/>
</dbReference>
<comment type="caution">
    <text evidence="2">The sequence shown here is derived from an EMBL/GenBank/DDBJ whole genome shotgun (WGS) entry which is preliminary data.</text>
</comment>
<dbReference type="Pfam" id="PF00535">
    <property type="entry name" value="Glycos_transf_2"/>
    <property type="match status" value="1"/>
</dbReference>
<organism evidence="2 3">
    <name type="scientific">Clostridium tetanomorphum</name>
    <dbReference type="NCBI Taxonomy" id="1553"/>
    <lineage>
        <taxon>Bacteria</taxon>
        <taxon>Bacillati</taxon>
        <taxon>Bacillota</taxon>
        <taxon>Clostridia</taxon>
        <taxon>Eubacteriales</taxon>
        <taxon>Clostridiaceae</taxon>
        <taxon>Clostridium</taxon>
    </lineage>
</organism>
<dbReference type="Proteomes" id="UP000563151">
    <property type="component" value="Unassembled WGS sequence"/>
</dbReference>
<dbReference type="PANTHER" id="PTHR10859">
    <property type="entry name" value="GLYCOSYL TRANSFERASE"/>
    <property type="match status" value="1"/>
</dbReference>
<dbReference type="InterPro" id="IPR029044">
    <property type="entry name" value="Nucleotide-diphossugar_trans"/>
</dbReference>